<organism evidence="3">
    <name type="scientific">Medicago truncatula</name>
    <name type="common">Barrel medic</name>
    <name type="synonym">Medicago tribuloides</name>
    <dbReference type="NCBI Taxonomy" id="3880"/>
    <lineage>
        <taxon>Eukaryota</taxon>
        <taxon>Viridiplantae</taxon>
        <taxon>Streptophyta</taxon>
        <taxon>Embryophyta</taxon>
        <taxon>Tracheophyta</taxon>
        <taxon>Spermatophyta</taxon>
        <taxon>Magnoliopsida</taxon>
        <taxon>eudicotyledons</taxon>
        <taxon>Gunneridae</taxon>
        <taxon>Pentapetalae</taxon>
        <taxon>rosids</taxon>
        <taxon>fabids</taxon>
        <taxon>Fabales</taxon>
        <taxon>Fabaceae</taxon>
        <taxon>Papilionoideae</taxon>
        <taxon>50 kb inversion clade</taxon>
        <taxon>NPAAA clade</taxon>
        <taxon>Hologalegina</taxon>
        <taxon>IRL clade</taxon>
        <taxon>Trifolieae</taxon>
        <taxon>Medicago</taxon>
    </lineage>
</organism>
<dbReference type="Pfam" id="PF00078">
    <property type="entry name" value="RVT_1"/>
    <property type="match status" value="1"/>
</dbReference>
<dbReference type="Pfam" id="PF13966">
    <property type="entry name" value="zf-RVT"/>
    <property type="match status" value="1"/>
</dbReference>
<dbReference type="CDD" id="cd01650">
    <property type="entry name" value="RT_nLTR_like"/>
    <property type="match status" value="1"/>
</dbReference>
<dbReference type="PANTHER" id="PTHR33116">
    <property type="entry name" value="REVERSE TRANSCRIPTASE ZINC-BINDING DOMAIN-CONTAINING PROTEIN-RELATED-RELATED"/>
    <property type="match status" value="1"/>
</dbReference>
<dbReference type="EMBL" id="PSQE01000006">
    <property type="protein sequence ID" value="RHN49799.1"/>
    <property type="molecule type" value="Genomic_DNA"/>
</dbReference>
<evidence type="ECO:0000259" key="2">
    <source>
        <dbReference type="PROSITE" id="PS50878"/>
    </source>
</evidence>
<feature type="signal peptide" evidence="1">
    <location>
        <begin position="1"/>
        <end position="16"/>
    </location>
</feature>
<dbReference type="PANTHER" id="PTHR33116:SF66">
    <property type="entry name" value="REVERSE TRANSCRIPTASE ZINC-BINDING DOMAIN-CONTAINING PROTEIN"/>
    <property type="match status" value="1"/>
</dbReference>
<proteinExistence type="predicted"/>
<reference evidence="3" key="1">
    <citation type="journal article" date="2018" name="Nat. Plants">
        <title>Whole-genome landscape of Medicago truncatula symbiotic genes.</title>
        <authorList>
            <person name="Pecrix Y."/>
            <person name="Gamas P."/>
            <person name="Carrere S."/>
        </authorList>
    </citation>
    <scope>NUCLEOTIDE SEQUENCE</scope>
    <source>
        <tissue evidence="3">Leaves</tissue>
    </source>
</reference>
<dbReference type="AlphaFoldDB" id="A0A396H939"/>
<keyword evidence="3" id="KW-0548">Nucleotidyltransferase</keyword>
<evidence type="ECO:0000256" key="1">
    <source>
        <dbReference type="SAM" id="SignalP"/>
    </source>
</evidence>
<dbReference type="InterPro" id="IPR043502">
    <property type="entry name" value="DNA/RNA_pol_sf"/>
</dbReference>
<evidence type="ECO:0000313" key="3">
    <source>
        <dbReference type="EMBL" id="RHN49799.1"/>
    </source>
</evidence>
<feature type="domain" description="Reverse transcriptase" evidence="2">
    <location>
        <begin position="91"/>
        <end position="369"/>
    </location>
</feature>
<dbReference type="Proteomes" id="UP000265566">
    <property type="component" value="Chromosome 6"/>
</dbReference>
<gene>
    <name evidence="3" type="ORF">MtrunA17_Chr6g0450501</name>
</gene>
<protein>
    <submittedName>
        <fullName evidence="3">Putative RNA-directed DNA polymerase</fullName>
        <ecNumber evidence="3">2.7.7.49</ecNumber>
    </submittedName>
</protein>
<keyword evidence="3" id="KW-0808">Transferase</keyword>
<dbReference type="Gramene" id="rna34018">
    <property type="protein sequence ID" value="RHN49799.1"/>
    <property type="gene ID" value="gene34018"/>
</dbReference>
<dbReference type="SUPFAM" id="SSF56672">
    <property type="entry name" value="DNA/RNA polymerases"/>
    <property type="match status" value="1"/>
</dbReference>
<keyword evidence="1" id="KW-0732">Signal</keyword>
<dbReference type="InterPro" id="IPR026960">
    <property type="entry name" value="RVT-Znf"/>
</dbReference>
<dbReference type="PROSITE" id="PS50878">
    <property type="entry name" value="RT_POL"/>
    <property type="match status" value="1"/>
</dbReference>
<dbReference type="InterPro" id="IPR000477">
    <property type="entry name" value="RT_dom"/>
</dbReference>
<dbReference type="GO" id="GO:0003964">
    <property type="term" value="F:RNA-directed DNA polymerase activity"/>
    <property type="evidence" value="ECO:0007669"/>
    <property type="project" value="UniProtKB-KW"/>
</dbReference>
<accession>A0A396H939</accession>
<sequence>MKKWFVLLKALLGSQGSWRIMEKRCKKSQDKEVDFDTLFMMLYFEVTADEVKNALSSMDPSKAPGIDGFNVHFFKSTWNIIGASVTDALIEYFRTGFMPRIINSTYVTLIPKIPNATSIKNYRPIACCYVIYKIISKVLTNRMQGVLDSIVSESQSAFIKGRVIFDNIILSHELVKSYGRKGVSPRCMLKIDLQKAYDSLEWPFVKYLMLELGFPYKFVNWVMACITTASYTFNVNGDLTSPFQAKKGLRQGDPISPYLFVICMEYLNRCLMQLTKNSEFRYHPRCKRLNLMHICFADDLLLFSRGDVGSVTQLFEAFDLFSSASGLKANQSKSSIYFGGVAISTQEAILTKFSLTKGDLPFKYLGVPLSSKKLTVMQCQPLVKKIISRIENWSSKLLSYAGRLQLIKSVLFGVQTYCSQVFPLPKKVLKLIQTACRVFLWTGKSGISKRALIAWEHICLPKSGGGWNVIDLHCWNQAALSKQFWNLANKKDVLWVKWVHEYYIKGRNVLLMEVPSQASWVVKKVFAGANTFSNVNGDMFQQANFAIKRMYNALRGDFVKVSWMKMTCNNPAPPKCLFVTWLAIHGRLPTYERLNKVGIYCNQTCILCKKENETHSHLFFTCEYSKAV</sequence>
<name>A0A396H939_MEDTR</name>
<feature type="chain" id="PRO_5017433950" evidence="1">
    <location>
        <begin position="17"/>
        <end position="628"/>
    </location>
</feature>
<dbReference type="EC" id="2.7.7.49" evidence="3"/>
<comment type="caution">
    <text evidence="3">The sequence shown here is derived from an EMBL/GenBank/DDBJ whole genome shotgun (WGS) entry which is preliminary data.</text>
</comment>
<keyword evidence="3" id="KW-0695">RNA-directed DNA polymerase</keyword>